<reference evidence="2" key="1">
    <citation type="journal article" date="2014" name="Int. J. Syst. Evol. Microbiol.">
        <title>Complete genome sequence of Corynebacterium casei LMG S-19264T (=DSM 44701T), isolated from a smear-ripened cheese.</title>
        <authorList>
            <consortium name="US DOE Joint Genome Institute (JGI-PGF)"/>
            <person name="Walter F."/>
            <person name="Albersmeier A."/>
            <person name="Kalinowski J."/>
            <person name="Ruckert C."/>
        </authorList>
    </citation>
    <scope>NUCLEOTIDE SEQUENCE</scope>
    <source>
        <strain evidence="2">CGMCC 1.15880</strain>
    </source>
</reference>
<organism evidence="2 3">
    <name type="scientific">Neptunicoccus cionae</name>
    <dbReference type="NCBI Taxonomy" id="2035344"/>
    <lineage>
        <taxon>Bacteria</taxon>
        <taxon>Pseudomonadati</taxon>
        <taxon>Pseudomonadota</taxon>
        <taxon>Alphaproteobacteria</taxon>
        <taxon>Rhodobacterales</taxon>
        <taxon>Paracoccaceae</taxon>
        <taxon>Neptunicoccus</taxon>
    </lineage>
</organism>
<comment type="caution">
    <text evidence="2">The sequence shown here is derived from an EMBL/GenBank/DDBJ whole genome shotgun (WGS) entry which is preliminary data.</text>
</comment>
<dbReference type="InterPro" id="IPR001173">
    <property type="entry name" value="Glyco_trans_2-like"/>
</dbReference>
<dbReference type="Pfam" id="PF00535">
    <property type="entry name" value="Glycos_transf_2"/>
    <property type="match status" value="1"/>
</dbReference>
<dbReference type="EMBL" id="BMKA01000006">
    <property type="protein sequence ID" value="GGA29311.1"/>
    <property type="molecule type" value="Genomic_DNA"/>
</dbReference>
<dbReference type="InterPro" id="IPR029044">
    <property type="entry name" value="Nucleotide-diphossugar_trans"/>
</dbReference>
<dbReference type="AlphaFoldDB" id="A0A916R2K8"/>
<reference evidence="2" key="2">
    <citation type="submission" date="2020-09" db="EMBL/GenBank/DDBJ databases">
        <authorList>
            <person name="Sun Q."/>
            <person name="Zhou Y."/>
        </authorList>
    </citation>
    <scope>NUCLEOTIDE SEQUENCE</scope>
    <source>
        <strain evidence="2">CGMCC 1.15880</strain>
    </source>
</reference>
<dbReference type="PANTHER" id="PTHR22916:SF3">
    <property type="entry name" value="UDP-GLCNAC:BETAGAL BETA-1,3-N-ACETYLGLUCOSAMINYLTRANSFERASE-LIKE PROTEIN 1"/>
    <property type="match status" value="1"/>
</dbReference>
<evidence type="ECO:0000259" key="1">
    <source>
        <dbReference type="Pfam" id="PF00535"/>
    </source>
</evidence>
<proteinExistence type="predicted"/>
<dbReference type="SUPFAM" id="SSF53448">
    <property type="entry name" value="Nucleotide-diphospho-sugar transferases"/>
    <property type="match status" value="1"/>
</dbReference>
<dbReference type="Proteomes" id="UP000628017">
    <property type="component" value="Unassembled WGS sequence"/>
</dbReference>
<sequence length="776" mass="87334">MNFQKIQRAYADMRRILEIANGRRGLLTDAEIKTLSKALEATGEANDFGAIIYLYERLLHLGAILDEGPMSPERQRFHFRYIRALLKTCDFETGLAYLNKALERFPSSLDLWTLQLHYLWFNRPSDLVEMARAGRLDALPSTGLIGLYGEIFILAGQHERARELVNGANAAGQGSPDLLFLQMNSETDSARKLSAFNSYLSQNNLRPLKLRDDSQPIGIDNLVAADPHGDHTSDGPLVTVITTAYECAEYLEVSARSILDQSYRNIELMLVDDCSDDATRAKIAELAAQDSRVVPVYRSENAGTYIAKSEAFRRAKGEFTIFHDSDDWAHPDKIRSEVKELRANRDLVCLHSSWVRINEEAHILMQLSGNYGHPDPAATMLRTEPVLARCGTFDPIRTGADTEFKRRIQHAFGPRSLRTDRRVLVLGRQHGESLTQSGSSTMKNFGWSVPRALYRASWFDNYATENRSRNYWSPLGVRKIPIPVQYDFGDLMKYDRLARLGLDQKFEDMIFVIRGQHAKRHLTQIHRLILSLHHNGYRVGFWFEDKDWAHDTWQGKHLRKMQYLHYYHTLDNLTGKLCLLLDSTETGVTAQIVDPDQLQRDGTAEAGPSETLESFSRFLISPNWAQHMETLKDVPSEDVLVFSRTDVPGTTALQGTAFAFATQPAPKGWRNLLGSGKGQPADTLVLVHGGWSEEDMIEAAMLARQLGRRFLFVDIFAEALIDHDLSREGDFTLSTPLEPAVGAGLIQKIAAVIAGDYTAGQPLNTGFRLNLPAKGL</sequence>
<dbReference type="RefSeq" id="WP_188677976.1">
    <property type="nucleotide sequence ID" value="NZ_BMKA01000006.1"/>
</dbReference>
<accession>A0A916R2K8</accession>
<feature type="domain" description="Glycosyltransferase 2-like" evidence="1">
    <location>
        <begin position="239"/>
        <end position="391"/>
    </location>
</feature>
<name>A0A916R2K8_9RHOB</name>
<evidence type="ECO:0000313" key="2">
    <source>
        <dbReference type="EMBL" id="GGA29311.1"/>
    </source>
</evidence>
<keyword evidence="3" id="KW-1185">Reference proteome</keyword>
<dbReference type="GO" id="GO:0016758">
    <property type="term" value="F:hexosyltransferase activity"/>
    <property type="evidence" value="ECO:0007669"/>
    <property type="project" value="UniProtKB-ARBA"/>
</dbReference>
<dbReference type="CDD" id="cd00761">
    <property type="entry name" value="Glyco_tranf_GTA_type"/>
    <property type="match status" value="1"/>
</dbReference>
<dbReference type="Gene3D" id="3.90.550.10">
    <property type="entry name" value="Spore Coat Polysaccharide Biosynthesis Protein SpsA, Chain A"/>
    <property type="match status" value="1"/>
</dbReference>
<protein>
    <recommendedName>
        <fullName evidence="1">Glycosyltransferase 2-like domain-containing protein</fullName>
    </recommendedName>
</protein>
<evidence type="ECO:0000313" key="3">
    <source>
        <dbReference type="Proteomes" id="UP000628017"/>
    </source>
</evidence>
<dbReference type="PANTHER" id="PTHR22916">
    <property type="entry name" value="GLYCOSYLTRANSFERASE"/>
    <property type="match status" value="1"/>
</dbReference>
<gene>
    <name evidence="2" type="ORF">GCM10011498_33080</name>
</gene>